<accession>A0AAD4MHR5</accession>
<gene>
    <name evidence="3" type="ORF">DdX_20105</name>
</gene>
<dbReference type="InterPro" id="IPR000182">
    <property type="entry name" value="GNAT_dom"/>
</dbReference>
<dbReference type="SUPFAM" id="SSF55729">
    <property type="entry name" value="Acyl-CoA N-acyltransferases (Nat)"/>
    <property type="match status" value="1"/>
</dbReference>
<sequence length="135" mass="15241">MNFMFLAVALITAFIYTETAPTGWEVFLDHIKEGSDFVGDYIVCEERDVPIGDLYYKKHDNETIEITAFQVDRDRRREGVGTALLKYLINTIARNGHFKKVKLDVSNAGKKEAAMGIYKSVGFKVVGGNLMELKL</sequence>
<proteinExistence type="predicted"/>
<dbReference type="Proteomes" id="UP001201812">
    <property type="component" value="Unassembled WGS sequence"/>
</dbReference>
<comment type="caution">
    <text evidence="3">The sequence shown here is derived from an EMBL/GenBank/DDBJ whole genome shotgun (WGS) entry which is preliminary data.</text>
</comment>
<evidence type="ECO:0000259" key="2">
    <source>
        <dbReference type="PROSITE" id="PS51186"/>
    </source>
</evidence>
<evidence type="ECO:0000256" key="1">
    <source>
        <dbReference type="SAM" id="SignalP"/>
    </source>
</evidence>
<evidence type="ECO:0000313" key="4">
    <source>
        <dbReference type="Proteomes" id="UP001201812"/>
    </source>
</evidence>
<dbReference type="Gene3D" id="3.40.630.30">
    <property type="match status" value="1"/>
</dbReference>
<reference evidence="3" key="1">
    <citation type="submission" date="2022-01" db="EMBL/GenBank/DDBJ databases">
        <title>Genome Sequence Resource for Two Populations of Ditylenchus destructor, the Migratory Endoparasitic Phytonematode.</title>
        <authorList>
            <person name="Zhang H."/>
            <person name="Lin R."/>
            <person name="Xie B."/>
        </authorList>
    </citation>
    <scope>NUCLEOTIDE SEQUENCE</scope>
    <source>
        <strain evidence="3">BazhouSP</strain>
    </source>
</reference>
<protein>
    <submittedName>
        <fullName evidence="3">Acetyltransferase (GNAT) family domain-containing protein</fullName>
    </submittedName>
</protein>
<name>A0AAD4MHR5_9BILA</name>
<dbReference type="Pfam" id="PF00583">
    <property type="entry name" value="Acetyltransf_1"/>
    <property type="match status" value="1"/>
</dbReference>
<dbReference type="AlphaFoldDB" id="A0AAD4MHR5"/>
<dbReference type="PROSITE" id="PS51186">
    <property type="entry name" value="GNAT"/>
    <property type="match status" value="1"/>
</dbReference>
<feature type="signal peptide" evidence="1">
    <location>
        <begin position="1"/>
        <end position="19"/>
    </location>
</feature>
<dbReference type="GO" id="GO:0016747">
    <property type="term" value="F:acyltransferase activity, transferring groups other than amino-acyl groups"/>
    <property type="evidence" value="ECO:0007669"/>
    <property type="project" value="InterPro"/>
</dbReference>
<dbReference type="CDD" id="cd04301">
    <property type="entry name" value="NAT_SF"/>
    <property type="match status" value="1"/>
</dbReference>
<feature type="chain" id="PRO_5041931365" evidence="1">
    <location>
        <begin position="20"/>
        <end position="135"/>
    </location>
</feature>
<dbReference type="InterPro" id="IPR016181">
    <property type="entry name" value="Acyl_CoA_acyltransferase"/>
</dbReference>
<feature type="domain" description="N-acetyltransferase" evidence="2">
    <location>
        <begin position="1"/>
        <end position="135"/>
    </location>
</feature>
<evidence type="ECO:0000313" key="3">
    <source>
        <dbReference type="EMBL" id="KAI1694461.1"/>
    </source>
</evidence>
<keyword evidence="1" id="KW-0732">Signal</keyword>
<organism evidence="3 4">
    <name type="scientific">Ditylenchus destructor</name>
    <dbReference type="NCBI Taxonomy" id="166010"/>
    <lineage>
        <taxon>Eukaryota</taxon>
        <taxon>Metazoa</taxon>
        <taxon>Ecdysozoa</taxon>
        <taxon>Nematoda</taxon>
        <taxon>Chromadorea</taxon>
        <taxon>Rhabditida</taxon>
        <taxon>Tylenchina</taxon>
        <taxon>Tylenchomorpha</taxon>
        <taxon>Sphaerularioidea</taxon>
        <taxon>Anguinidae</taxon>
        <taxon>Anguininae</taxon>
        <taxon>Ditylenchus</taxon>
    </lineage>
</organism>
<dbReference type="EMBL" id="JAKKPZ010000507">
    <property type="protein sequence ID" value="KAI1694461.1"/>
    <property type="molecule type" value="Genomic_DNA"/>
</dbReference>
<keyword evidence="4" id="KW-1185">Reference proteome</keyword>